<evidence type="ECO:0000259" key="3">
    <source>
        <dbReference type="SMART" id="SM01324"/>
    </source>
</evidence>
<dbReference type="Pfam" id="PF13308">
    <property type="entry name" value="YARHG"/>
    <property type="match status" value="1"/>
</dbReference>
<reference evidence="4 5" key="1">
    <citation type="submission" date="2015-09" db="EMBL/GenBank/DDBJ databases">
        <authorList>
            <consortium name="Pathogen Informatics"/>
        </authorList>
    </citation>
    <scope>NUCLEOTIDE SEQUENCE [LARGE SCALE GENOMIC DNA]</scope>
    <source>
        <strain evidence="4 5">2789STDY5608851</strain>
    </source>
</reference>
<dbReference type="InterPro" id="IPR025582">
    <property type="entry name" value="YARHG_dom"/>
</dbReference>
<keyword evidence="2" id="KW-0812">Transmembrane</keyword>
<evidence type="ECO:0000313" key="4">
    <source>
        <dbReference type="EMBL" id="CUO03148.1"/>
    </source>
</evidence>
<dbReference type="RefSeq" id="WP_055194504.1">
    <property type="nucleotide sequence ID" value="NZ_CYYM01000006.1"/>
</dbReference>
<dbReference type="EMBL" id="CYYM01000006">
    <property type="protein sequence ID" value="CUO03148.1"/>
    <property type="molecule type" value="Genomic_DNA"/>
</dbReference>
<dbReference type="InterPro" id="IPR038434">
    <property type="entry name" value="YARHG_sf"/>
</dbReference>
<evidence type="ECO:0000256" key="1">
    <source>
        <dbReference type="SAM" id="MobiDB-lite"/>
    </source>
</evidence>
<protein>
    <recommendedName>
        <fullName evidence="3">YARHG domain-containing protein</fullName>
    </recommendedName>
</protein>
<dbReference type="Gene3D" id="1.20.58.1690">
    <property type="match status" value="1"/>
</dbReference>
<gene>
    <name evidence="4" type="ORF">ERS852408_01340</name>
</gene>
<feature type="compositionally biased region" description="Polar residues" evidence="1">
    <location>
        <begin position="28"/>
        <end position="53"/>
    </location>
</feature>
<name>A0A174BU50_9FIRM</name>
<accession>A0A174BU50</accession>
<proteinExistence type="predicted"/>
<dbReference type="Proteomes" id="UP000095380">
    <property type="component" value="Unassembled WGS sequence"/>
</dbReference>
<keyword evidence="2" id="KW-0472">Membrane</keyword>
<evidence type="ECO:0000256" key="2">
    <source>
        <dbReference type="SAM" id="Phobius"/>
    </source>
</evidence>
<keyword evidence="2" id="KW-1133">Transmembrane helix</keyword>
<evidence type="ECO:0000313" key="5">
    <source>
        <dbReference type="Proteomes" id="UP000095380"/>
    </source>
</evidence>
<sequence>MRCRVCGSNNEDGSKFCWNCGNKLTEQSETRSSSVNQPGIQQNSGDVQHNQVGTPPKQVRMPQRQVPPGGFDWENGKKMAEERLQEGKNIADGCVGQLKRVAENQTITDKLKKISKKTWGIIGACVALVLVLLIVIALHKPTVNLNDYLKVTYGGYDGGGVAYTEIDWNSMKEDFENKISYKRGMAQTGGMTPIDIIMEYTNANIEGKNEKLSNGDKVSYTWKVDKDAIAKLIKCKIKYSDGSKKVSGLKEMELFDPFKNLKVTFSGVEPNGEADIEYNGDMLSEYDFTCDKTSGLKNGDKIKISLTEDAGYYVDQYNKAPSVLEKEYKVKNLGKYLSKIKEVDTDGMNSARAKAQKSISDMVDYWSEDVTLDKVSYAGDYLQVAKDSDDYTKNYYGVIYQINAHIQPDGGQRKDVVSYYSMKFENVIVGGDGKCEIDLDEYDVPYDDFSVEVTSGDLSSGSYSFDGYQTLEELKKNYVDEVADEFDCEWDVSGKLEAVDLGVTSDYLCSYSSDRLLTDSDVEGYLNANYSEYNFPEGINIIQMIINEIYAKHGYEFTDSKLSAYFSNKTWYKSNTNKVNDMNAVSDSMSEIEKKNVDFLNSYR</sequence>
<organism evidence="4 5">
    <name type="scientific">Dorea longicatena</name>
    <dbReference type="NCBI Taxonomy" id="88431"/>
    <lineage>
        <taxon>Bacteria</taxon>
        <taxon>Bacillati</taxon>
        <taxon>Bacillota</taxon>
        <taxon>Clostridia</taxon>
        <taxon>Lachnospirales</taxon>
        <taxon>Lachnospiraceae</taxon>
        <taxon>Dorea</taxon>
    </lineage>
</organism>
<dbReference type="SMART" id="SM01324">
    <property type="entry name" value="YARHG"/>
    <property type="match status" value="1"/>
</dbReference>
<feature type="transmembrane region" description="Helical" evidence="2">
    <location>
        <begin position="119"/>
        <end position="138"/>
    </location>
</feature>
<feature type="domain" description="YARHG" evidence="3">
    <location>
        <begin position="505"/>
        <end position="601"/>
    </location>
</feature>
<feature type="region of interest" description="Disordered" evidence="1">
    <location>
        <begin position="28"/>
        <end position="70"/>
    </location>
</feature>
<dbReference type="AlphaFoldDB" id="A0A174BU50"/>